<dbReference type="PANTHER" id="PTHR30629:SF2">
    <property type="entry name" value="PROPHAGE INTEGRASE INTS-RELATED"/>
    <property type="match status" value="1"/>
</dbReference>
<evidence type="ECO:0000256" key="2">
    <source>
        <dbReference type="ARBA" id="ARBA00022908"/>
    </source>
</evidence>
<comment type="similarity">
    <text evidence="1">Belongs to the 'phage' integrase family.</text>
</comment>
<dbReference type="InterPro" id="IPR050808">
    <property type="entry name" value="Phage_Integrase"/>
</dbReference>
<dbReference type="PROSITE" id="PS51898">
    <property type="entry name" value="TYR_RECOMBINASE"/>
    <property type="match status" value="1"/>
</dbReference>
<proteinExistence type="inferred from homology"/>
<keyword evidence="7" id="KW-1185">Reference proteome</keyword>
<evidence type="ECO:0000256" key="3">
    <source>
        <dbReference type="ARBA" id="ARBA00023125"/>
    </source>
</evidence>
<dbReference type="SUPFAM" id="SSF56349">
    <property type="entry name" value="DNA breaking-rejoining enzymes"/>
    <property type="match status" value="1"/>
</dbReference>
<dbReference type="EMBL" id="JAKLJA010000001">
    <property type="protein sequence ID" value="MCG5072307.1"/>
    <property type="molecule type" value="Genomic_DNA"/>
</dbReference>
<gene>
    <name evidence="6" type="ORF">L5014_02830</name>
</gene>
<dbReference type="AlphaFoldDB" id="A0A9X1UGA2"/>
<organism evidence="6 7">
    <name type="scientific">Paraburkholderia tagetis</name>
    <dbReference type="NCBI Taxonomy" id="2913261"/>
    <lineage>
        <taxon>Bacteria</taxon>
        <taxon>Pseudomonadati</taxon>
        <taxon>Pseudomonadota</taxon>
        <taxon>Betaproteobacteria</taxon>
        <taxon>Burkholderiales</taxon>
        <taxon>Burkholderiaceae</taxon>
        <taxon>Paraburkholderia</taxon>
    </lineage>
</organism>
<comment type="caution">
    <text evidence="6">The sequence shown here is derived from an EMBL/GenBank/DDBJ whole genome shotgun (WGS) entry which is preliminary data.</text>
</comment>
<dbReference type="PANTHER" id="PTHR30629">
    <property type="entry name" value="PROPHAGE INTEGRASE"/>
    <property type="match status" value="1"/>
</dbReference>
<reference evidence="6" key="1">
    <citation type="submission" date="2022-01" db="EMBL/GenBank/DDBJ databases">
        <title>Genome sequence and assembly of Parabukholderia sp. RG36.</title>
        <authorList>
            <person name="Chhetri G."/>
        </authorList>
    </citation>
    <scope>NUCLEOTIDE SEQUENCE</scope>
    <source>
        <strain evidence="6">RG36</strain>
    </source>
</reference>
<dbReference type="Pfam" id="PF13356">
    <property type="entry name" value="Arm-DNA-bind_3"/>
    <property type="match status" value="1"/>
</dbReference>
<protein>
    <submittedName>
        <fullName evidence="6">Integrase arm-type DNA-binding domain-containing protein</fullName>
    </submittedName>
</protein>
<keyword evidence="3 6" id="KW-0238">DNA-binding</keyword>
<dbReference type="RefSeq" id="WP_238462058.1">
    <property type="nucleotide sequence ID" value="NZ_JAKLJA010000001.1"/>
</dbReference>
<evidence type="ECO:0000313" key="6">
    <source>
        <dbReference type="EMBL" id="MCG5072307.1"/>
    </source>
</evidence>
<dbReference type="Proteomes" id="UP001139308">
    <property type="component" value="Unassembled WGS sequence"/>
</dbReference>
<dbReference type="InterPro" id="IPR025166">
    <property type="entry name" value="Integrase_DNA_bind_dom"/>
</dbReference>
<evidence type="ECO:0000256" key="1">
    <source>
        <dbReference type="ARBA" id="ARBA00008857"/>
    </source>
</evidence>
<dbReference type="GO" id="GO:0003677">
    <property type="term" value="F:DNA binding"/>
    <property type="evidence" value="ECO:0007669"/>
    <property type="project" value="UniProtKB-KW"/>
</dbReference>
<dbReference type="GO" id="GO:0015074">
    <property type="term" value="P:DNA integration"/>
    <property type="evidence" value="ECO:0007669"/>
    <property type="project" value="UniProtKB-KW"/>
</dbReference>
<dbReference type="Gene3D" id="1.10.443.10">
    <property type="entry name" value="Intergrase catalytic core"/>
    <property type="match status" value="1"/>
</dbReference>
<dbReference type="InterPro" id="IPR038488">
    <property type="entry name" value="Integrase_DNA-bd_sf"/>
</dbReference>
<evidence type="ECO:0000259" key="5">
    <source>
        <dbReference type="PROSITE" id="PS51898"/>
    </source>
</evidence>
<accession>A0A9X1UGA2</accession>
<evidence type="ECO:0000256" key="4">
    <source>
        <dbReference type="ARBA" id="ARBA00023172"/>
    </source>
</evidence>
<dbReference type="Gene3D" id="1.10.150.130">
    <property type="match status" value="1"/>
</dbReference>
<evidence type="ECO:0000313" key="7">
    <source>
        <dbReference type="Proteomes" id="UP001139308"/>
    </source>
</evidence>
<dbReference type="GO" id="GO:0006310">
    <property type="term" value="P:DNA recombination"/>
    <property type="evidence" value="ECO:0007669"/>
    <property type="project" value="UniProtKB-KW"/>
</dbReference>
<dbReference type="CDD" id="cd00801">
    <property type="entry name" value="INT_P4_C"/>
    <property type="match status" value="1"/>
</dbReference>
<dbReference type="Pfam" id="PF00589">
    <property type="entry name" value="Phage_integrase"/>
    <property type="match status" value="1"/>
</dbReference>
<dbReference type="InterPro" id="IPR011010">
    <property type="entry name" value="DNA_brk_join_enz"/>
</dbReference>
<dbReference type="InterPro" id="IPR010998">
    <property type="entry name" value="Integrase_recombinase_N"/>
</dbReference>
<sequence>MPRLHHALDDLQLRRWVAAKEPLSRADGDGLTFTLSEFGTATWVLRYSRGPRRREITLGNYPDMGLAEARKRARALRVQVDDGKDPASDKKVEKARARKAMTVDQLCDDYIDKRFGILSKSTTVLYAALIDGVLRPKLGSLNVETVTPADVVYMIENCGRPWSVCSTMLVLLRTVFGHAVSRRQIDFNPATGIDLKSVLGDPPPKRKRVMLLKDEMTVLLTDIDKLMGRTNGLMFRILLATCVRSIELITAEKDLVDLEYGSWRVRAEATKTKQEFLVPLAPLVIEWFRELIALSGDSKWLCPARAKTKGAGHVSRTVLRDAVKKAFDERGLDIRRFTPHDTRSTAKGHLRNMGFSREISEIALNHKLKGIEGVYDVREEIPERRAAMEAWARFIAECSDGYAPESGKSTNVVQFKPRRAA</sequence>
<keyword evidence="2" id="KW-0229">DNA integration</keyword>
<keyword evidence="4" id="KW-0233">DNA recombination</keyword>
<name>A0A9X1UGA2_9BURK</name>
<dbReference type="InterPro" id="IPR013762">
    <property type="entry name" value="Integrase-like_cat_sf"/>
</dbReference>
<dbReference type="InterPro" id="IPR002104">
    <property type="entry name" value="Integrase_catalytic"/>
</dbReference>
<dbReference type="Gene3D" id="3.30.160.390">
    <property type="entry name" value="Integrase, DNA-binding domain"/>
    <property type="match status" value="1"/>
</dbReference>
<feature type="domain" description="Tyr recombinase" evidence="5">
    <location>
        <begin position="206"/>
        <end position="390"/>
    </location>
</feature>